<evidence type="ECO:0000313" key="2">
    <source>
        <dbReference type="EMBL" id="KIJ60543.1"/>
    </source>
</evidence>
<dbReference type="HOGENOM" id="CLU_2146203_0_0_1"/>
<dbReference type="EMBL" id="KN839871">
    <property type="protein sequence ID" value="KIJ60543.1"/>
    <property type="molecule type" value="Genomic_DNA"/>
</dbReference>
<feature type="compositionally biased region" description="Polar residues" evidence="1">
    <location>
        <begin position="1"/>
        <end position="16"/>
    </location>
</feature>
<proteinExistence type="predicted"/>
<feature type="region of interest" description="Disordered" evidence="1">
    <location>
        <begin position="1"/>
        <end position="24"/>
    </location>
</feature>
<sequence>MRPSFPTSPDNISSPSIEGATNLHPSFGPKCTHAYALSLSGARRLLQHLRYPPFAYSRTLDQALAWLIRSGRLRSYSVVPSVVVQGKTVSSDILTGIGSEWREGLQNGVFGS</sequence>
<dbReference type="Proteomes" id="UP000053820">
    <property type="component" value="Unassembled WGS sequence"/>
</dbReference>
<name>A0A0C9W345_9AGAM</name>
<accession>A0A0C9W345</accession>
<keyword evidence="3" id="KW-1185">Reference proteome</keyword>
<organism evidence="2 3">
    <name type="scientific">Hydnomerulius pinastri MD-312</name>
    <dbReference type="NCBI Taxonomy" id="994086"/>
    <lineage>
        <taxon>Eukaryota</taxon>
        <taxon>Fungi</taxon>
        <taxon>Dikarya</taxon>
        <taxon>Basidiomycota</taxon>
        <taxon>Agaricomycotina</taxon>
        <taxon>Agaricomycetes</taxon>
        <taxon>Agaricomycetidae</taxon>
        <taxon>Boletales</taxon>
        <taxon>Boletales incertae sedis</taxon>
        <taxon>Leucogyrophana</taxon>
    </lineage>
</organism>
<evidence type="ECO:0000313" key="3">
    <source>
        <dbReference type="Proteomes" id="UP000053820"/>
    </source>
</evidence>
<dbReference type="OrthoDB" id="47375at2759"/>
<gene>
    <name evidence="2" type="ORF">HYDPIDRAFT_117069</name>
</gene>
<protein>
    <submittedName>
        <fullName evidence="2">Uncharacterized protein</fullName>
    </submittedName>
</protein>
<dbReference type="AlphaFoldDB" id="A0A0C9W345"/>
<evidence type="ECO:0000256" key="1">
    <source>
        <dbReference type="SAM" id="MobiDB-lite"/>
    </source>
</evidence>
<reference evidence="2 3" key="1">
    <citation type="submission" date="2014-04" db="EMBL/GenBank/DDBJ databases">
        <title>Evolutionary Origins and Diversification of the Mycorrhizal Mutualists.</title>
        <authorList>
            <consortium name="DOE Joint Genome Institute"/>
            <consortium name="Mycorrhizal Genomics Consortium"/>
            <person name="Kohler A."/>
            <person name="Kuo A."/>
            <person name="Nagy L.G."/>
            <person name="Floudas D."/>
            <person name="Copeland A."/>
            <person name="Barry K.W."/>
            <person name="Cichocki N."/>
            <person name="Veneault-Fourrey C."/>
            <person name="LaButti K."/>
            <person name="Lindquist E.A."/>
            <person name="Lipzen A."/>
            <person name="Lundell T."/>
            <person name="Morin E."/>
            <person name="Murat C."/>
            <person name="Riley R."/>
            <person name="Ohm R."/>
            <person name="Sun H."/>
            <person name="Tunlid A."/>
            <person name="Henrissat B."/>
            <person name="Grigoriev I.V."/>
            <person name="Hibbett D.S."/>
            <person name="Martin F."/>
        </authorList>
    </citation>
    <scope>NUCLEOTIDE SEQUENCE [LARGE SCALE GENOMIC DNA]</scope>
    <source>
        <strain evidence="2 3">MD-312</strain>
    </source>
</reference>